<dbReference type="InterPro" id="IPR001810">
    <property type="entry name" value="F-box_dom"/>
</dbReference>
<dbReference type="CDD" id="cd09917">
    <property type="entry name" value="F-box_SF"/>
    <property type="match status" value="1"/>
</dbReference>
<dbReference type="InterPro" id="IPR015943">
    <property type="entry name" value="WD40/YVTN_repeat-like_dom_sf"/>
</dbReference>
<name>A0A834RUU4_9PLEO</name>
<dbReference type="RefSeq" id="XP_001936530.2">
    <property type="nucleotide sequence ID" value="XM_001936495.2"/>
</dbReference>
<dbReference type="Pfam" id="PF12937">
    <property type="entry name" value="F-box-like"/>
    <property type="match status" value="1"/>
</dbReference>
<comment type="caution">
    <text evidence="1">The sequence shown here is derived from an EMBL/GenBank/DDBJ whole genome shotgun (WGS) entry which is preliminary data.</text>
</comment>
<gene>
    <name evidence="1" type="ORF">PtrM4_100760</name>
</gene>
<accession>A0A834RUU4</accession>
<dbReference type="PROSITE" id="PS50181">
    <property type="entry name" value="FBOX"/>
    <property type="match status" value="1"/>
</dbReference>
<dbReference type="Proteomes" id="UP000245464">
    <property type="component" value="Chromosome 5"/>
</dbReference>
<dbReference type="GeneID" id="6344455"/>
<dbReference type="EMBL" id="NQIK02000005">
    <property type="protein sequence ID" value="KAF7570074.1"/>
    <property type="molecule type" value="Genomic_DNA"/>
</dbReference>
<evidence type="ECO:0000313" key="2">
    <source>
        <dbReference type="Proteomes" id="UP000245464"/>
    </source>
</evidence>
<dbReference type="SUPFAM" id="SSF81383">
    <property type="entry name" value="F-box domain"/>
    <property type="match status" value="1"/>
</dbReference>
<sequence length="796" mass="88814">MTSSHSINPLTVLPPELVLRVLEYTPISDLASLLATSRAWYHFIDNEHTDTIYSSPSKTSQPRQISQLPTKARANALCARAASFSKLFDGVSSWKQLCERQQMIKKAWARPRPLTRQSVLQVKNSAVWRFKTDFKRRLIISTSHDGGLHVSDMDTGHLLWELPSSLLTSEDDSVEPHAHLEYDDGTAAFNKGDVIELWRADVGNTARGEFRRVTTLDPGCQIRGFQLSYNTLCAVSADGLGFVYDLSQAPPSVTRLEIEKGAIGHLDQNEDMVVFSMGWQGYHAYDKKTGVCLGRLEPWRCTEKYHAVESPTLHDTFGRLEVFAIYQCMTRPLYPPMAPREHRLSPVRVNTGPAYETDTYDDLWGAGMLDRGSDMFVGYSGSGCIFICQNIRTALESGAENLASHGQLLESKRRGSSLSLGGWLAVKNHRVMFEAGETMFIIALDGDNRVIVTDGDQSKPTSFATRTSCAGEPQPVSYMELCDDAFMATYTTLGLRKGDRDGARGFPTKVIRMISIVPPATHQYWSKQDILTLVGVLLTAFTALIALTTILVSSCKLREWLRRPFQWRRRRMQPNAENTNVQLGTLQPLIVGNWEMRDPRVVIDVLAPLSPVSIQSADATKNATATGGSQLRNWLVTEVITEEPSDDPGRAPWSVIKAEIKDPNSYDLGIGGNGRSVTSKARKHSVKCEAKIDTVEDTFFYNRAWACEPVKDGYWTMAITLAGFIPYSPPALSYDDIYLNFTHVVSKFNEGVKPQKYEAGGRFDLKTNGCNHGHDRTCGWRLNLKTVEIIPHKVSI</sequence>
<organism evidence="1 2">
    <name type="scientific">Pyrenophora tritici-repentis</name>
    <dbReference type="NCBI Taxonomy" id="45151"/>
    <lineage>
        <taxon>Eukaryota</taxon>
        <taxon>Fungi</taxon>
        <taxon>Dikarya</taxon>
        <taxon>Ascomycota</taxon>
        <taxon>Pezizomycotina</taxon>
        <taxon>Dothideomycetes</taxon>
        <taxon>Pleosporomycetidae</taxon>
        <taxon>Pleosporales</taxon>
        <taxon>Pleosporineae</taxon>
        <taxon>Pleosporaceae</taxon>
        <taxon>Pyrenophora</taxon>
    </lineage>
</organism>
<reference evidence="1 2" key="1">
    <citation type="journal article" date="2018" name="BMC Genomics">
        <title>Comparative genomics of the wheat fungal pathogen Pyrenophora tritici-repentis reveals chromosomal variations and genome plasticity.</title>
        <authorList>
            <person name="Moolhuijzen P."/>
            <person name="See P.T."/>
            <person name="Hane J.K."/>
            <person name="Shi G."/>
            <person name="Liu Z."/>
            <person name="Oliver R.P."/>
            <person name="Moffat C.S."/>
        </authorList>
    </citation>
    <scope>NUCLEOTIDE SEQUENCE [LARGE SCALE GENOMIC DNA]</scope>
    <source>
        <strain evidence="1">M4</strain>
    </source>
</reference>
<dbReference type="SMART" id="SM00256">
    <property type="entry name" value="FBOX"/>
    <property type="match status" value="1"/>
</dbReference>
<dbReference type="SUPFAM" id="SSF50998">
    <property type="entry name" value="Quinoprotein alcohol dehydrogenase-like"/>
    <property type="match status" value="1"/>
</dbReference>
<dbReference type="InterPro" id="IPR036047">
    <property type="entry name" value="F-box-like_dom_sf"/>
</dbReference>
<dbReference type="InterPro" id="IPR011047">
    <property type="entry name" value="Quinoprotein_ADH-like_sf"/>
</dbReference>
<dbReference type="AlphaFoldDB" id="A0A834RUU4"/>
<dbReference type="Gene3D" id="1.20.1280.50">
    <property type="match status" value="1"/>
</dbReference>
<dbReference type="KEGG" id="ptrr:6344455"/>
<proteinExistence type="predicted"/>
<evidence type="ECO:0000313" key="1">
    <source>
        <dbReference type="EMBL" id="KAF7570074.1"/>
    </source>
</evidence>
<dbReference type="Gene3D" id="2.130.10.10">
    <property type="entry name" value="YVTN repeat-like/Quinoprotein amine dehydrogenase"/>
    <property type="match status" value="1"/>
</dbReference>
<protein>
    <submittedName>
        <fullName evidence="1">F-box multi-domain protein</fullName>
    </submittedName>
</protein>